<dbReference type="PANTHER" id="PTHR48033:SF17">
    <property type="entry name" value="RRM DOMAIN-CONTAINING PROTEIN"/>
    <property type="match status" value="1"/>
</dbReference>
<dbReference type="Proteomes" id="UP000887578">
    <property type="component" value="Unplaced"/>
</dbReference>
<feature type="compositionally biased region" description="Low complexity" evidence="6">
    <location>
        <begin position="213"/>
        <end position="235"/>
    </location>
</feature>
<dbReference type="SUPFAM" id="SSF54928">
    <property type="entry name" value="RNA-binding domain, RBD"/>
    <property type="match status" value="2"/>
</dbReference>
<feature type="domain" description="RRM" evidence="7">
    <location>
        <begin position="18"/>
        <end position="107"/>
    </location>
</feature>
<dbReference type="InterPro" id="IPR035979">
    <property type="entry name" value="RBD_domain_sf"/>
</dbReference>
<dbReference type="PROSITE" id="PS50102">
    <property type="entry name" value="RRM"/>
    <property type="match status" value="2"/>
</dbReference>
<keyword evidence="2" id="KW-0677">Repeat</keyword>
<protein>
    <submittedName>
        <fullName evidence="9">RRM domain-containing protein</fullName>
    </submittedName>
</protein>
<dbReference type="CDD" id="cd00590">
    <property type="entry name" value="RRM_SF"/>
    <property type="match status" value="1"/>
</dbReference>
<feature type="region of interest" description="Disordered" evidence="6">
    <location>
        <begin position="188"/>
        <end position="244"/>
    </location>
</feature>
<proteinExistence type="predicted"/>
<dbReference type="FunFam" id="3.30.70.330:FF:000040">
    <property type="entry name" value="Heterogeneous nuclear ribonucleoprotein A2/B1"/>
    <property type="match status" value="1"/>
</dbReference>
<evidence type="ECO:0000256" key="3">
    <source>
        <dbReference type="ARBA" id="ARBA00022884"/>
    </source>
</evidence>
<feature type="domain" description="RRM" evidence="7">
    <location>
        <begin position="118"/>
        <end position="192"/>
    </location>
</feature>
<organism evidence="8 9">
    <name type="scientific">Panagrolaimus davidi</name>
    <dbReference type="NCBI Taxonomy" id="227884"/>
    <lineage>
        <taxon>Eukaryota</taxon>
        <taxon>Metazoa</taxon>
        <taxon>Ecdysozoa</taxon>
        <taxon>Nematoda</taxon>
        <taxon>Chromadorea</taxon>
        <taxon>Rhabditida</taxon>
        <taxon>Tylenchina</taxon>
        <taxon>Panagrolaimomorpha</taxon>
        <taxon>Panagrolaimoidea</taxon>
        <taxon>Panagrolaimidae</taxon>
        <taxon>Panagrolaimus</taxon>
    </lineage>
</organism>
<dbReference type="AlphaFoldDB" id="A0A914PNL5"/>
<comment type="subcellular location">
    <subcellularLocation>
        <location evidence="1">Nucleus</location>
    </subcellularLocation>
</comment>
<dbReference type="GO" id="GO:0003723">
    <property type="term" value="F:RNA binding"/>
    <property type="evidence" value="ECO:0007669"/>
    <property type="project" value="UniProtKB-UniRule"/>
</dbReference>
<evidence type="ECO:0000256" key="2">
    <source>
        <dbReference type="ARBA" id="ARBA00022737"/>
    </source>
</evidence>
<keyword evidence="3 5" id="KW-0694">RNA-binding</keyword>
<dbReference type="GO" id="GO:0098687">
    <property type="term" value="C:chromosomal region"/>
    <property type="evidence" value="ECO:0007669"/>
    <property type="project" value="UniProtKB-ARBA"/>
</dbReference>
<feature type="compositionally biased region" description="Polar residues" evidence="6">
    <location>
        <begin position="192"/>
        <end position="204"/>
    </location>
</feature>
<keyword evidence="4" id="KW-0539">Nucleus</keyword>
<evidence type="ECO:0000259" key="7">
    <source>
        <dbReference type="PROSITE" id="PS50102"/>
    </source>
</evidence>
<keyword evidence="8" id="KW-1185">Reference proteome</keyword>
<dbReference type="PANTHER" id="PTHR48033">
    <property type="entry name" value="RNA-BINDING (RRM/RBD/RNP MOTIFS) FAMILY PROTEIN"/>
    <property type="match status" value="1"/>
</dbReference>
<dbReference type="Gene3D" id="3.30.70.330">
    <property type="match status" value="2"/>
</dbReference>
<dbReference type="GO" id="GO:0005654">
    <property type="term" value="C:nucleoplasm"/>
    <property type="evidence" value="ECO:0007669"/>
    <property type="project" value="TreeGrafter"/>
</dbReference>
<sequence length="244" mass="27462">MNSMINSYNSTDVPAQMRKLFIGGLTHETTDEQLRGYYSKFGQIVDCIIIRDPVTKNSRGFGFVTYATIHQADIAMNNRPHTINNKVVDPKRAIPREQMLPMAISTPYFLNDEPSPDCKVYLSGIHWDYHTVDEIRQHFQMFGNIEQVEILGNPRGAGFIVYDDVECVKKCKAHGMVHIINGKHVEIRTDPSIGNSPASSSGNHQQRRRHKFSGSQGYNSQQNSRTSTPSSISSTEYPALGSNR</sequence>
<dbReference type="SMART" id="SM00360">
    <property type="entry name" value="RRM"/>
    <property type="match status" value="2"/>
</dbReference>
<dbReference type="GO" id="GO:0000785">
    <property type="term" value="C:chromatin"/>
    <property type="evidence" value="ECO:0007669"/>
    <property type="project" value="TreeGrafter"/>
</dbReference>
<evidence type="ECO:0000313" key="9">
    <source>
        <dbReference type="WBParaSite" id="PDA_v2.g16390.t1"/>
    </source>
</evidence>
<reference evidence="9" key="1">
    <citation type="submission" date="2022-11" db="UniProtKB">
        <authorList>
            <consortium name="WormBaseParasite"/>
        </authorList>
    </citation>
    <scope>IDENTIFICATION</scope>
</reference>
<evidence type="ECO:0000256" key="6">
    <source>
        <dbReference type="SAM" id="MobiDB-lite"/>
    </source>
</evidence>
<name>A0A914PNL5_9BILA</name>
<evidence type="ECO:0000256" key="5">
    <source>
        <dbReference type="PROSITE-ProRule" id="PRU00176"/>
    </source>
</evidence>
<evidence type="ECO:0000313" key="8">
    <source>
        <dbReference type="Proteomes" id="UP000887578"/>
    </source>
</evidence>
<dbReference type="Pfam" id="PF00076">
    <property type="entry name" value="RRM_1"/>
    <property type="match status" value="2"/>
</dbReference>
<accession>A0A914PNL5</accession>
<evidence type="ECO:0000256" key="4">
    <source>
        <dbReference type="ARBA" id="ARBA00023242"/>
    </source>
</evidence>
<evidence type="ECO:0000256" key="1">
    <source>
        <dbReference type="ARBA" id="ARBA00004123"/>
    </source>
</evidence>
<dbReference type="GO" id="GO:0010468">
    <property type="term" value="P:regulation of gene expression"/>
    <property type="evidence" value="ECO:0007669"/>
    <property type="project" value="TreeGrafter"/>
</dbReference>
<dbReference type="InterPro" id="IPR000504">
    <property type="entry name" value="RRM_dom"/>
</dbReference>
<dbReference type="WBParaSite" id="PDA_v2.g16390.t1">
    <property type="protein sequence ID" value="PDA_v2.g16390.t1"/>
    <property type="gene ID" value="PDA_v2.g16390"/>
</dbReference>
<dbReference type="InterPro" id="IPR012677">
    <property type="entry name" value="Nucleotide-bd_a/b_plait_sf"/>
</dbReference>